<feature type="compositionally biased region" description="Low complexity" evidence="11">
    <location>
        <begin position="306"/>
        <end position="320"/>
    </location>
</feature>
<dbReference type="GeneID" id="19012411"/>
<evidence type="ECO:0000256" key="5">
    <source>
        <dbReference type="ARBA" id="ARBA00022989"/>
    </source>
</evidence>
<dbReference type="GO" id="GO:0005739">
    <property type="term" value="C:mitochondrion"/>
    <property type="evidence" value="ECO:0007669"/>
    <property type="project" value="TreeGrafter"/>
</dbReference>
<evidence type="ECO:0000256" key="10">
    <source>
        <dbReference type="RuleBase" id="RU003750"/>
    </source>
</evidence>
<dbReference type="AlphaFoldDB" id="K8F2T7"/>
<dbReference type="InterPro" id="IPR000462">
    <property type="entry name" value="CDP-OH_P_trans"/>
</dbReference>
<keyword evidence="7" id="KW-0472">Membrane</keyword>
<dbReference type="PROSITE" id="PS00379">
    <property type="entry name" value="CDP_ALCOHOL_P_TRANSF"/>
    <property type="match status" value="1"/>
</dbReference>
<organism evidence="12 13">
    <name type="scientific">Bathycoccus prasinos</name>
    <dbReference type="NCBI Taxonomy" id="41875"/>
    <lineage>
        <taxon>Eukaryota</taxon>
        <taxon>Viridiplantae</taxon>
        <taxon>Chlorophyta</taxon>
        <taxon>Mamiellophyceae</taxon>
        <taxon>Mamiellales</taxon>
        <taxon>Bathycoccaceae</taxon>
        <taxon>Bathycoccus</taxon>
    </lineage>
</organism>
<name>K8F2T7_9CHLO</name>
<dbReference type="PANTHER" id="PTHR14269">
    <property type="entry name" value="CDP-DIACYLGLYCEROL--GLYCEROL-3-PHOSPHATE 3-PHOSPHATIDYLTRANSFERASE-RELATED"/>
    <property type="match status" value="1"/>
</dbReference>
<keyword evidence="6" id="KW-0443">Lipid metabolism</keyword>
<evidence type="ECO:0000256" key="3">
    <source>
        <dbReference type="ARBA" id="ARBA00022679"/>
    </source>
</evidence>
<evidence type="ECO:0000313" key="13">
    <source>
        <dbReference type="Proteomes" id="UP000198341"/>
    </source>
</evidence>
<reference evidence="12 13" key="1">
    <citation type="submission" date="2011-10" db="EMBL/GenBank/DDBJ databases">
        <authorList>
            <person name="Genoscope - CEA"/>
        </authorList>
    </citation>
    <scope>NUCLEOTIDE SEQUENCE [LARGE SCALE GENOMIC DNA]</scope>
    <source>
        <strain evidence="12 13">RCC 1105</strain>
    </source>
</reference>
<evidence type="ECO:0000256" key="8">
    <source>
        <dbReference type="ARBA" id="ARBA00023209"/>
    </source>
</evidence>
<dbReference type="Pfam" id="PF01066">
    <property type="entry name" value="CDP-OH_P_transf"/>
    <property type="match status" value="1"/>
</dbReference>
<dbReference type="InterPro" id="IPR048254">
    <property type="entry name" value="CDP_ALCOHOL_P_TRANSF_CS"/>
</dbReference>
<feature type="region of interest" description="Disordered" evidence="11">
    <location>
        <begin position="458"/>
        <end position="486"/>
    </location>
</feature>
<dbReference type="EMBL" id="FO082267">
    <property type="protein sequence ID" value="CCO19150.1"/>
    <property type="molecule type" value="Genomic_DNA"/>
</dbReference>
<evidence type="ECO:0000256" key="7">
    <source>
        <dbReference type="ARBA" id="ARBA00023136"/>
    </source>
</evidence>
<dbReference type="Proteomes" id="UP000198341">
    <property type="component" value="Chromosome 12"/>
</dbReference>
<feature type="compositionally biased region" description="Low complexity" evidence="11">
    <location>
        <begin position="95"/>
        <end position="113"/>
    </location>
</feature>
<dbReference type="GO" id="GO:0032049">
    <property type="term" value="P:cardiolipin biosynthetic process"/>
    <property type="evidence" value="ECO:0007669"/>
    <property type="project" value="TreeGrafter"/>
</dbReference>
<dbReference type="STRING" id="41875.K8F2T7"/>
<dbReference type="eggNOG" id="KOG1617">
    <property type="taxonomic scope" value="Eukaryota"/>
</dbReference>
<dbReference type="RefSeq" id="XP_007510035.1">
    <property type="nucleotide sequence ID" value="XM_007509973.1"/>
</dbReference>
<keyword evidence="3 10" id="KW-0808">Transferase</keyword>
<sequence length="486" mass="54617">MSWKRREVSAMMTATTRRYLLLRHLSSSYTSGKGGGAHARIGRGFWRRQYHHQCASFTKSAFPVVSREGLVFWRGFAARSSTNTARDGGRNQAFSSASSVLSSNRSASSSSGGETDDDSDDENKNYSEREKEEQKRGLLLREEGTSETSSSSSVTNKIVNIPNALSVGRAVSGPIISYMIIQGPDVYSSELVLTSIALAGISDYADGYLARRWNQTSNFGSFFDAAADKIFVSSVGVGMAASGQLPAWIVGLFVLRDCGFLASGFWRRANALKFENLTWRQYFAIDTVKREDEREDNGVTEESGRGESSSSVENSDTSRVAARKEKSDWEAFNSTEKWEPLFVGKVATALQMGLLAVACGQTLDHIPLLFDTYETQKQVISTTTENFAHFTFAATAYATAHYAKAYFSHPGWKELKQKREERREERRDYVRASVRDIRDSAKTKYRVSKEKILQRVAKSETDFRQRRQSLKRHRQHQHQQQQETTT</sequence>
<keyword evidence="13" id="KW-1185">Reference proteome</keyword>
<evidence type="ECO:0000256" key="4">
    <source>
        <dbReference type="ARBA" id="ARBA00022692"/>
    </source>
</evidence>
<feature type="region of interest" description="Disordered" evidence="11">
    <location>
        <begin position="81"/>
        <end position="153"/>
    </location>
</feature>
<dbReference type="GO" id="GO:0043337">
    <property type="term" value="F:cardiolipin synthase (CMP-forming)"/>
    <property type="evidence" value="ECO:0007669"/>
    <property type="project" value="TreeGrafter"/>
</dbReference>
<evidence type="ECO:0000256" key="11">
    <source>
        <dbReference type="SAM" id="MobiDB-lite"/>
    </source>
</evidence>
<dbReference type="KEGG" id="bpg:Bathy12g02260"/>
<dbReference type="Gene3D" id="1.20.120.1760">
    <property type="match status" value="1"/>
</dbReference>
<dbReference type="InterPro" id="IPR043130">
    <property type="entry name" value="CDP-OH_PTrfase_TM_dom"/>
</dbReference>
<keyword evidence="5" id="KW-1133">Transmembrane helix</keyword>
<feature type="compositionally biased region" description="Basic residues" evidence="11">
    <location>
        <begin position="466"/>
        <end position="477"/>
    </location>
</feature>
<accession>K8F2T7</accession>
<dbReference type="OrthoDB" id="10020554at2759"/>
<protein>
    <submittedName>
        <fullName evidence="12">CDP-diacylglycerol--glycerol-3-phosphate 3-phosphatidyltransferase</fullName>
    </submittedName>
</protein>
<evidence type="ECO:0000313" key="12">
    <source>
        <dbReference type="EMBL" id="CCO19150.1"/>
    </source>
</evidence>
<keyword evidence="9" id="KW-1208">Phospholipid metabolism</keyword>
<comment type="similarity">
    <text evidence="10">Belongs to the CDP-alcohol phosphatidyltransferase class-I family.</text>
</comment>
<dbReference type="GO" id="GO:0016020">
    <property type="term" value="C:membrane"/>
    <property type="evidence" value="ECO:0007669"/>
    <property type="project" value="UniProtKB-SubCell"/>
</dbReference>
<gene>
    <name evidence="12" type="ordered locus">Bathy12g02260</name>
</gene>
<evidence type="ECO:0000256" key="9">
    <source>
        <dbReference type="ARBA" id="ARBA00023264"/>
    </source>
</evidence>
<evidence type="ECO:0000256" key="6">
    <source>
        <dbReference type="ARBA" id="ARBA00023098"/>
    </source>
</evidence>
<comment type="subcellular location">
    <subcellularLocation>
        <location evidence="1">Membrane</location>
        <topology evidence="1">Multi-pass membrane protein</topology>
    </subcellularLocation>
</comment>
<evidence type="ECO:0000256" key="1">
    <source>
        <dbReference type="ARBA" id="ARBA00004141"/>
    </source>
</evidence>
<evidence type="ECO:0000256" key="2">
    <source>
        <dbReference type="ARBA" id="ARBA00022516"/>
    </source>
</evidence>
<keyword evidence="2" id="KW-0444">Lipid biosynthesis</keyword>
<keyword evidence="4" id="KW-0812">Transmembrane</keyword>
<feature type="region of interest" description="Disordered" evidence="11">
    <location>
        <begin position="293"/>
        <end position="322"/>
    </location>
</feature>
<keyword evidence="8" id="KW-0594">Phospholipid biosynthesis</keyword>
<dbReference type="InterPro" id="IPR050324">
    <property type="entry name" value="CDP-alcohol_PTase-I"/>
</dbReference>
<feature type="compositionally biased region" description="Basic and acidic residues" evidence="11">
    <location>
        <begin position="122"/>
        <end position="144"/>
    </location>
</feature>
<proteinExistence type="inferred from homology"/>
<dbReference type="PANTHER" id="PTHR14269:SF60">
    <property type="entry name" value="CARDIOLIPIN SYNTHASE (CMP-FORMING)"/>
    <property type="match status" value="1"/>
</dbReference>